<dbReference type="AlphaFoldDB" id="A0A811U2D8"/>
<dbReference type="EMBL" id="CAJHJT010000001">
    <property type="protein sequence ID" value="CAD6993194.1"/>
    <property type="molecule type" value="Genomic_DNA"/>
</dbReference>
<gene>
    <name evidence="1" type="ORF">CCAP1982_LOCUS2016</name>
</gene>
<name>A0A811U2D8_CERCA</name>
<organism evidence="1 2">
    <name type="scientific">Ceratitis capitata</name>
    <name type="common">Mediterranean fruit fly</name>
    <name type="synonym">Tephritis capitata</name>
    <dbReference type="NCBI Taxonomy" id="7213"/>
    <lineage>
        <taxon>Eukaryota</taxon>
        <taxon>Metazoa</taxon>
        <taxon>Ecdysozoa</taxon>
        <taxon>Arthropoda</taxon>
        <taxon>Hexapoda</taxon>
        <taxon>Insecta</taxon>
        <taxon>Pterygota</taxon>
        <taxon>Neoptera</taxon>
        <taxon>Endopterygota</taxon>
        <taxon>Diptera</taxon>
        <taxon>Brachycera</taxon>
        <taxon>Muscomorpha</taxon>
        <taxon>Tephritoidea</taxon>
        <taxon>Tephritidae</taxon>
        <taxon>Ceratitis</taxon>
        <taxon>Ceratitis</taxon>
    </lineage>
</organism>
<sequence length="87" mass="9877">MKFYALPTACHIRNTTLCVRICVFELKLSFQPQVLAVRTKMTHNLTCRHVALSDTRAAGRDKGRALMLGLLGLLLDMTAEFKLEKER</sequence>
<dbReference type="Proteomes" id="UP000606786">
    <property type="component" value="Unassembled WGS sequence"/>
</dbReference>
<keyword evidence="2" id="KW-1185">Reference proteome</keyword>
<comment type="caution">
    <text evidence="1">The sequence shown here is derived from an EMBL/GenBank/DDBJ whole genome shotgun (WGS) entry which is preliminary data.</text>
</comment>
<accession>A0A811U2D8</accession>
<evidence type="ECO:0000313" key="1">
    <source>
        <dbReference type="EMBL" id="CAD6993194.1"/>
    </source>
</evidence>
<protein>
    <submittedName>
        <fullName evidence="1">(Mediterranean fruit fly) hypothetical protein</fullName>
    </submittedName>
</protein>
<reference evidence="1" key="1">
    <citation type="submission" date="2020-11" db="EMBL/GenBank/DDBJ databases">
        <authorList>
            <person name="Whitehead M."/>
        </authorList>
    </citation>
    <scope>NUCLEOTIDE SEQUENCE</scope>
    <source>
        <strain evidence="1">EGII</strain>
    </source>
</reference>
<proteinExistence type="predicted"/>
<evidence type="ECO:0000313" key="2">
    <source>
        <dbReference type="Proteomes" id="UP000606786"/>
    </source>
</evidence>